<feature type="region of interest" description="Disordered" evidence="4">
    <location>
        <begin position="1"/>
        <end position="76"/>
    </location>
</feature>
<dbReference type="PRINTS" id="PR01366">
    <property type="entry name" value="ROYALJELLY"/>
</dbReference>
<dbReference type="InterPro" id="IPR011042">
    <property type="entry name" value="6-blade_b-propeller_TolB-like"/>
</dbReference>
<gene>
    <name evidence="5" type="primary">y_4</name>
    <name evidence="5" type="ORF">g.49336</name>
</gene>
<feature type="compositionally biased region" description="Polar residues" evidence="4">
    <location>
        <begin position="43"/>
        <end position="53"/>
    </location>
</feature>
<feature type="non-terminal residue" evidence="5">
    <location>
        <position position="1"/>
    </location>
</feature>
<feature type="region of interest" description="Disordered" evidence="4">
    <location>
        <begin position="111"/>
        <end position="145"/>
    </location>
</feature>
<feature type="compositionally biased region" description="Polar residues" evidence="4">
    <location>
        <begin position="60"/>
        <end position="76"/>
    </location>
</feature>
<dbReference type="EMBL" id="GDHC01011418">
    <property type="protein sequence ID" value="JAQ07211.1"/>
    <property type="molecule type" value="Transcribed_RNA"/>
</dbReference>
<dbReference type="GO" id="GO:0005576">
    <property type="term" value="C:extracellular region"/>
    <property type="evidence" value="ECO:0007669"/>
    <property type="project" value="UniProtKB-SubCell"/>
</dbReference>
<dbReference type="PANTHER" id="PTHR10009">
    <property type="entry name" value="PROTEIN YELLOW-RELATED"/>
    <property type="match status" value="1"/>
</dbReference>
<dbReference type="FunFam" id="2.120.10.30:FF:000045">
    <property type="entry name" value="Blast:Protein yellow"/>
    <property type="match status" value="1"/>
</dbReference>
<name>A0A146LGE8_LYGHE</name>
<comment type="subcellular location">
    <subcellularLocation>
        <location evidence="1">Secreted</location>
    </subcellularLocation>
</comment>
<dbReference type="Gene3D" id="2.120.10.30">
    <property type="entry name" value="TolB, C-terminal domain"/>
    <property type="match status" value="1"/>
</dbReference>
<evidence type="ECO:0000256" key="3">
    <source>
        <dbReference type="ARBA" id="ARBA00022525"/>
    </source>
</evidence>
<sequence length="573" mass="64392">PIPPGGDGSAERRGLRRSTANSLQLCARTHNPPSSAPLRLGDAQTSKPSSPSHQDARNFPTVTNQPLVSASVTRSRPSFETKCHISPVMGSFVRVWPPDYNWHAAASSQLQSSQLSPPTAPGFAFPSEPSGFGYREPPPNEFEKSSAVSPPGYYLPWLVSMTWLAGGQQPAKAQKSGLQEVFAWSNIDFEYPTRAAREAAIMSGAFVPESNLPLGLEIYENRLFVTLPRWRKGTPATLAWVPLDSPSKSPQLIPYPSWDWHQPGNCQGITTVFRLNVDDCGRLWVVDTGSEDILGTLTTVCPPKILVFDLKTDKLLVRYELPKTQVKEGSLFTNIIADVLTCKKTYAYVNDVFRFGLIVYDLEKNKSWRVENSYFFPEPLKSVYTHDGLKWRWNDGIFGFALSPVDQGRRFLYYHAMSSWREFRIDTRVLHNETRATTDMDAVELLGSRKRSRGNSSGQSMDRNGVLFYNLIVRDAVGCWNSYNGPYIPDAQGIVDVNNVTLNFPNDLKVDHEDDQSVWVLSNKLHKFLYSKLNPNEFNTRILTMKTREAVKGTPCEPGYVIQTKRGRPCNEL</sequence>
<dbReference type="AlphaFoldDB" id="A0A146LGE8"/>
<proteinExistence type="inferred from homology"/>
<dbReference type="PANTHER" id="PTHR10009:SF13">
    <property type="entry name" value="DOPAMINECHROME TAUTOMERASE"/>
    <property type="match status" value="1"/>
</dbReference>
<reference evidence="5" key="1">
    <citation type="journal article" date="2016" name="Gigascience">
        <title>De novo construction of an expanded transcriptome assembly for the western tarnished plant bug, Lygus hesperus.</title>
        <authorList>
            <person name="Tassone E.E."/>
            <person name="Geib S.M."/>
            <person name="Hall B."/>
            <person name="Fabrick J.A."/>
            <person name="Brent C.S."/>
            <person name="Hull J.J."/>
        </authorList>
    </citation>
    <scope>NUCLEOTIDE SEQUENCE</scope>
</reference>
<protein>
    <submittedName>
        <fullName evidence="5">Protein yellow</fullName>
    </submittedName>
</protein>
<evidence type="ECO:0000256" key="2">
    <source>
        <dbReference type="ARBA" id="ARBA00009127"/>
    </source>
</evidence>
<comment type="similarity">
    <text evidence="2">Belongs to the major royal jelly protein family.</text>
</comment>
<organism evidence="5">
    <name type="scientific">Lygus hesperus</name>
    <name type="common">Western plant bug</name>
    <dbReference type="NCBI Taxonomy" id="30085"/>
    <lineage>
        <taxon>Eukaryota</taxon>
        <taxon>Metazoa</taxon>
        <taxon>Ecdysozoa</taxon>
        <taxon>Arthropoda</taxon>
        <taxon>Hexapoda</taxon>
        <taxon>Insecta</taxon>
        <taxon>Pterygota</taxon>
        <taxon>Neoptera</taxon>
        <taxon>Paraneoptera</taxon>
        <taxon>Hemiptera</taxon>
        <taxon>Heteroptera</taxon>
        <taxon>Panheteroptera</taxon>
        <taxon>Cimicomorpha</taxon>
        <taxon>Miridae</taxon>
        <taxon>Mirini</taxon>
        <taxon>Lygus</taxon>
    </lineage>
</organism>
<evidence type="ECO:0000313" key="5">
    <source>
        <dbReference type="EMBL" id="JAQ07211.1"/>
    </source>
</evidence>
<dbReference type="Pfam" id="PF03022">
    <property type="entry name" value="MRJP"/>
    <property type="match status" value="1"/>
</dbReference>
<dbReference type="SUPFAM" id="SSF101898">
    <property type="entry name" value="NHL repeat"/>
    <property type="match status" value="1"/>
</dbReference>
<evidence type="ECO:0000256" key="1">
    <source>
        <dbReference type="ARBA" id="ARBA00004613"/>
    </source>
</evidence>
<dbReference type="InterPro" id="IPR017996">
    <property type="entry name" value="MRJP/yellow-related"/>
</dbReference>
<accession>A0A146LGE8</accession>
<keyword evidence="3" id="KW-0964">Secreted</keyword>
<evidence type="ECO:0000256" key="4">
    <source>
        <dbReference type="SAM" id="MobiDB-lite"/>
    </source>
</evidence>